<keyword evidence="11" id="KW-1185">Reference proteome</keyword>
<organism evidence="10 11">
    <name type="scientific">Flemingia macrophylla</name>
    <dbReference type="NCBI Taxonomy" id="520843"/>
    <lineage>
        <taxon>Eukaryota</taxon>
        <taxon>Viridiplantae</taxon>
        <taxon>Streptophyta</taxon>
        <taxon>Embryophyta</taxon>
        <taxon>Tracheophyta</taxon>
        <taxon>Spermatophyta</taxon>
        <taxon>Magnoliopsida</taxon>
        <taxon>eudicotyledons</taxon>
        <taxon>Gunneridae</taxon>
        <taxon>Pentapetalae</taxon>
        <taxon>rosids</taxon>
        <taxon>fabids</taxon>
        <taxon>Fabales</taxon>
        <taxon>Fabaceae</taxon>
        <taxon>Papilionoideae</taxon>
        <taxon>50 kb inversion clade</taxon>
        <taxon>NPAAA clade</taxon>
        <taxon>indigoferoid/millettioid clade</taxon>
        <taxon>Phaseoleae</taxon>
        <taxon>Flemingia</taxon>
    </lineage>
</organism>
<feature type="transmembrane region" description="Helical" evidence="9">
    <location>
        <begin position="6"/>
        <end position="28"/>
    </location>
</feature>
<evidence type="ECO:0000256" key="8">
    <source>
        <dbReference type="ARBA" id="ARBA00023136"/>
    </source>
</evidence>
<dbReference type="InterPro" id="IPR004316">
    <property type="entry name" value="SWEET_rpt"/>
</dbReference>
<comment type="subcellular location">
    <subcellularLocation>
        <location evidence="1">Endomembrane system</location>
        <topology evidence="1">Multi-pass membrane protein</topology>
    </subcellularLocation>
</comment>
<dbReference type="Gene3D" id="1.20.1280.290">
    <property type="match status" value="1"/>
</dbReference>
<dbReference type="PANTHER" id="PTHR10791:SF28">
    <property type="entry name" value="BIDIRECTIONAL SUGAR TRANSPORTER SWEET3"/>
    <property type="match status" value="1"/>
</dbReference>
<dbReference type="InterPro" id="IPR047664">
    <property type="entry name" value="SWEET"/>
</dbReference>
<gene>
    <name evidence="10" type="ORF">Fmac_032204</name>
</gene>
<evidence type="ECO:0000313" key="10">
    <source>
        <dbReference type="EMBL" id="KAL2318328.1"/>
    </source>
</evidence>
<evidence type="ECO:0000313" key="11">
    <source>
        <dbReference type="Proteomes" id="UP001603857"/>
    </source>
</evidence>
<keyword evidence="8 9" id="KW-0472">Membrane</keyword>
<dbReference type="EMBL" id="JBGMDY010000011">
    <property type="protein sequence ID" value="KAL2318328.1"/>
    <property type="molecule type" value="Genomic_DNA"/>
</dbReference>
<evidence type="ECO:0000256" key="4">
    <source>
        <dbReference type="ARBA" id="ARBA00022597"/>
    </source>
</evidence>
<accession>A0ABD1L481</accession>
<reference evidence="10 11" key="1">
    <citation type="submission" date="2024-08" db="EMBL/GenBank/DDBJ databases">
        <title>Insights into the chromosomal genome structure of Flemingia macrophylla.</title>
        <authorList>
            <person name="Ding Y."/>
            <person name="Zhao Y."/>
            <person name="Bi W."/>
            <person name="Wu M."/>
            <person name="Zhao G."/>
            <person name="Gong Y."/>
            <person name="Li W."/>
            <person name="Zhang P."/>
        </authorList>
    </citation>
    <scope>NUCLEOTIDE SEQUENCE [LARGE SCALE GENOMIC DNA]</scope>
    <source>
        <strain evidence="10">DYQJB</strain>
        <tissue evidence="10">Leaf</tissue>
    </source>
</reference>
<dbReference type="PANTHER" id="PTHR10791">
    <property type="entry name" value="RAG1-ACTIVATING PROTEIN 1"/>
    <property type="match status" value="1"/>
</dbReference>
<keyword evidence="6" id="KW-0677">Repeat</keyword>
<evidence type="ECO:0000256" key="5">
    <source>
        <dbReference type="ARBA" id="ARBA00022692"/>
    </source>
</evidence>
<protein>
    <submittedName>
        <fullName evidence="10">Uncharacterized protein</fullName>
    </submittedName>
</protein>
<dbReference type="Pfam" id="PF03083">
    <property type="entry name" value="MtN3_slv"/>
    <property type="match status" value="1"/>
</dbReference>
<proteinExistence type="inferred from homology"/>
<feature type="transmembrane region" description="Helical" evidence="9">
    <location>
        <begin position="72"/>
        <end position="93"/>
    </location>
</feature>
<dbReference type="Proteomes" id="UP001603857">
    <property type="component" value="Unassembled WGS sequence"/>
</dbReference>
<dbReference type="GO" id="GO:0012505">
    <property type="term" value="C:endomembrane system"/>
    <property type="evidence" value="ECO:0007669"/>
    <property type="project" value="UniProtKB-SubCell"/>
</dbReference>
<feature type="transmembrane region" description="Helical" evidence="9">
    <location>
        <begin position="40"/>
        <end position="60"/>
    </location>
</feature>
<evidence type="ECO:0000256" key="2">
    <source>
        <dbReference type="ARBA" id="ARBA00007809"/>
    </source>
</evidence>
<comment type="caution">
    <text evidence="10">The sequence shown here is derived from an EMBL/GenBank/DDBJ whole genome shotgun (WGS) entry which is preliminary data.</text>
</comment>
<dbReference type="AlphaFoldDB" id="A0ABD1L481"/>
<evidence type="ECO:0000256" key="6">
    <source>
        <dbReference type="ARBA" id="ARBA00022737"/>
    </source>
</evidence>
<keyword evidence="4" id="KW-0762">Sugar transport</keyword>
<keyword evidence="5 9" id="KW-0812">Transmembrane</keyword>
<evidence type="ECO:0000256" key="9">
    <source>
        <dbReference type="SAM" id="Phobius"/>
    </source>
</evidence>
<name>A0ABD1L481_9FABA</name>
<evidence type="ECO:0000256" key="7">
    <source>
        <dbReference type="ARBA" id="ARBA00022989"/>
    </source>
</evidence>
<comment type="similarity">
    <text evidence="2">Belongs to the SWEET sugar transporter family.</text>
</comment>
<sequence length="213" mass="23746">MADSLRMTVAVLGNVAAVSLYAAPTVTFKRVIRKKSIEEFSCIPYIVALMNCLLFTWYGLPVVSNKWENFPLVTVNGAGILFELSYVLIYFWFSSPKGKASCESGHDSNTSSFSVLCHCCIIIFCLPRSSSPKASRGWCRLGDLNCNVFVPIGCNEASHTNQECGIHAPAFVFVFILSQFTVADLWNPHSGYFRCGTKYYWNSIRHTPARSPL</sequence>
<keyword evidence="7 9" id="KW-1133">Transmembrane helix</keyword>
<keyword evidence="3" id="KW-0813">Transport</keyword>
<evidence type="ECO:0000256" key="1">
    <source>
        <dbReference type="ARBA" id="ARBA00004127"/>
    </source>
</evidence>
<dbReference type="FunFam" id="1.20.1280.290:FF:000001">
    <property type="entry name" value="Bidirectional sugar transporter SWEET"/>
    <property type="match status" value="1"/>
</dbReference>
<evidence type="ECO:0000256" key="3">
    <source>
        <dbReference type="ARBA" id="ARBA00022448"/>
    </source>
</evidence>